<dbReference type="GeneID" id="22915910"/>
<protein>
    <submittedName>
        <fullName evidence="2">Uncharacterized protein</fullName>
    </submittedName>
</protein>
<name>A0A023AXN2_GRENI</name>
<dbReference type="AlphaFoldDB" id="A0A023AXN2"/>
<feature type="chain" id="PRO_5001516065" evidence="1">
    <location>
        <begin position="20"/>
        <end position="464"/>
    </location>
</feature>
<keyword evidence="3" id="KW-1185">Reference proteome</keyword>
<comment type="caution">
    <text evidence="2">The sequence shown here is derived from an EMBL/GenBank/DDBJ whole genome shotgun (WGS) entry which is preliminary data.</text>
</comment>
<dbReference type="EMBL" id="AFNH02001302">
    <property type="protein sequence ID" value="EZG43401.1"/>
    <property type="molecule type" value="Genomic_DNA"/>
</dbReference>
<evidence type="ECO:0000313" key="2">
    <source>
        <dbReference type="EMBL" id="EZG43401.1"/>
    </source>
</evidence>
<dbReference type="VEuPathDB" id="CryptoDB:GNI_173470"/>
<feature type="signal peptide" evidence="1">
    <location>
        <begin position="1"/>
        <end position="19"/>
    </location>
</feature>
<evidence type="ECO:0000256" key="1">
    <source>
        <dbReference type="SAM" id="SignalP"/>
    </source>
</evidence>
<gene>
    <name evidence="2" type="ORF">GNI_173470</name>
</gene>
<sequence>MWSCRASSEVLFPLRVALGLSLLDCGDKCPVMESQGVFSAKFSAARTPSEDKALGLPDTLEGCVRLNWGLEHRMTPAMFLTIGLQCLDKLRNDLRLRLKSVEQIQFKEKRMELEVVIDPAYSVYPEEPVAVTRACMTEQMLSRLATFVSADEHEYPVEVIALCKRYAGNTVFTMDLLGLGEEPRTLDGIEKELRIACQALSSQPGKYWRGVCRPRLGLSTFHDVAIIRSHDGKLCQECEPRNLSDLRPSQRIRSLVDASLSGDGTPTASILPSDGTPEGRTWSQIMNVAAERVRTDTNERCHETVQIPIERTWKPWHQGYMRKKHRVEAHLQSQLERGCLIQLQDLLKTYRLTNKQCHSLVHQLRSLLKGIAGKIPDSEKCCVGSYAQVYVSLDESLREILPDFGTKLRVVLTPECMKASSKQEANEITQKFIKRLCDDADCEPFVSKKDISRALALNSFFPLV</sequence>
<organism evidence="2 3">
    <name type="scientific">Gregarina niphandrodes</name>
    <name type="common">Septate eugregarine</name>
    <dbReference type="NCBI Taxonomy" id="110365"/>
    <lineage>
        <taxon>Eukaryota</taxon>
        <taxon>Sar</taxon>
        <taxon>Alveolata</taxon>
        <taxon>Apicomplexa</taxon>
        <taxon>Conoidasida</taxon>
        <taxon>Gregarinasina</taxon>
        <taxon>Eugregarinorida</taxon>
        <taxon>Gregarinidae</taxon>
        <taxon>Gregarina</taxon>
    </lineage>
</organism>
<reference evidence="2" key="1">
    <citation type="submission" date="2013-12" db="EMBL/GenBank/DDBJ databases">
        <authorList>
            <person name="Omoto C.K."/>
            <person name="Sibley D."/>
            <person name="Venepally P."/>
            <person name="Hadjithomas M."/>
            <person name="Karamycheva S."/>
            <person name="Brunk B."/>
            <person name="Roos D."/>
            <person name="Caler E."/>
            <person name="Lorenzi H."/>
        </authorList>
    </citation>
    <scope>NUCLEOTIDE SEQUENCE</scope>
</reference>
<dbReference type="Proteomes" id="UP000019763">
    <property type="component" value="Unassembled WGS sequence"/>
</dbReference>
<accession>A0A023AXN2</accession>
<dbReference type="RefSeq" id="XP_011133367.1">
    <property type="nucleotide sequence ID" value="XM_011135065.1"/>
</dbReference>
<proteinExistence type="predicted"/>
<keyword evidence="1" id="KW-0732">Signal</keyword>
<evidence type="ECO:0000313" key="3">
    <source>
        <dbReference type="Proteomes" id="UP000019763"/>
    </source>
</evidence>